<evidence type="ECO:0000313" key="9">
    <source>
        <dbReference type="EMBL" id="PYI39249.1"/>
    </source>
</evidence>
<accession>A0A2V5IRT3</accession>
<sequence length="288" mass="31975">MNAPTLPRAISSQEVRRRRTPWWTILVLSLVGLVFLIPAYWMLTAAFKPNSDIYQWPLNFWPETFTWDNFSSAFAAAPFGRFFTNSIVITTIGATVKVSMAICTAYAFAFLQFPGKKWMFLGILGALMVPGHVTLLINYITIGNLGLINSYAGIILPGLGSAFGTFLLRQHFLSLPAEVMEAAELDGAGHLRRLFSFVLPMSIPAVVTVALIAVIDDWNEFIWPMLVTNTVEMRTMPIGLMYLKQTEGMNDWGVIMAGTVLVVVPMLLLFLFAQRFIVAGLAGTVVKR</sequence>
<evidence type="ECO:0000256" key="4">
    <source>
        <dbReference type="ARBA" id="ARBA00022692"/>
    </source>
</evidence>
<reference evidence="9 10" key="1">
    <citation type="submission" date="2018-05" db="EMBL/GenBank/DDBJ databases">
        <title>Genetic diversity of glacier-inhabiting Cryobacterium bacteria in China and description of Cryobacterium mengkeensis sp. nov. and Arthrobacter glacialis sp. nov.</title>
        <authorList>
            <person name="Liu Q."/>
            <person name="Xin Y.-H."/>
        </authorList>
    </citation>
    <scope>NUCLEOTIDE SEQUENCE [LARGE SCALE GENOMIC DNA]</scope>
    <source>
        <strain evidence="9 10">B7</strain>
    </source>
</reference>
<keyword evidence="2 7" id="KW-0813">Transport</keyword>
<dbReference type="AlphaFoldDB" id="A0A2V5IRT3"/>
<feature type="transmembrane region" description="Helical" evidence="7">
    <location>
        <begin position="21"/>
        <end position="43"/>
    </location>
</feature>
<keyword evidence="6 7" id="KW-0472">Membrane</keyword>
<proteinExistence type="inferred from homology"/>
<dbReference type="Gene3D" id="1.10.3720.10">
    <property type="entry name" value="MetI-like"/>
    <property type="match status" value="1"/>
</dbReference>
<dbReference type="Pfam" id="PF00528">
    <property type="entry name" value="BPD_transp_1"/>
    <property type="match status" value="1"/>
</dbReference>
<evidence type="ECO:0000256" key="2">
    <source>
        <dbReference type="ARBA" id="ARBA00022448"/>
    </source>
</evidence>
<comment type="caution">
    <text evidence="9">The sequence shown here is derived from an EMBL/GenBank/DDBJ whole genome shotgun (WGS) entry which is preliminary data.</text>
</comment>
<organism evidence="9 10">
    <name type="scientific">Arthrobacter psychrolactophilus</name>
    <dbReference type="NCBI Taxonomy" id="92442"/>
    <lineage>
        <taxon>Bacteria</taxon>
        <taxon>Bacillati</taxon>
        <taxon>Actinomycetota</taxon>
        <taxon>Actinomycetes</taxon>
        <taxon>Micrococcales</taxon>
        <taxon>Micrococcaceae</taxon>
        <taxon>Arthrobacter</taxon>
    </lineage>
</organism>
<keyword evidence="3" id="KW-1003">Cell membrane</keyword>
<gene>
    <name evidence="9" type="ORF">CVS30_04585</name>
</gene>
<feature type="transmembrane region" description="Helical" evidence="7">
    <location>
        <begin position="118"/>
        <end position="142"/>
    </location>
</feature>
<dbReference type="SUPFAM" id="SSF161098">
    <property type="entry name" value="MetI-like"/>
    <property type="match status" value="1"/>
</dbReference>
<dbReference type="Proteomes" id="UP000247980">
    <property type="component" value="Unassembled WGS sequence"/>
</dbReference>
<keyword evidence="10" id="KW-1185">Reference proteome</keyword>
<evidence type="ECO:0000256" key="5">
    <source>
        <dbReference type="ARBA" id="ARBA00022989"/>
    </source>
</evidence>
<evidence type="ECO:0000313" key="10">
    <source>
        <dbReference type="Proteomes" id="UP000247980"/>
    </source>
</evidence>
<dbReference type="GO" id="GO:0005886">
    <property type="term" value="C:plasma membrane"/>
    <property type="evidence" value="ECO:0007669"/>
    <property type="project" value="UniProtKB-SubCell"/>
</dbReference>
<dbReference type="InterPro" id="IPR035906">
    <property type="entry name" value="MetI-like_sf"/>
</dbReference>
<name>A0A2V5IRT3_9MICC</name>
<dbReference type="PROSITE" id="PS50928">
    <property type="entry name" value="ABC_TM1"/>
    <property type="match status" value="1"/>
</dbReference>
<keyword evidence="4 7" id="KW-0812">Transmembrane</keyword>
<dbReference type="InterPro" id="IPR000515">
    <property type="entry name" value="MetI-like"/>
</dbReference>
<feature type="transmembrane region" description="Helical" evidence="7">
    <location>
        <begin position="87"/>
        <end position="111"/>
    </location>
</feature>
<evidence type="ECO:0000256" key="1">
    <source>
        <dbReference type="ARBA" id="ARBA00004651"/>
    </source>
</evidence>
<evidence type="ECO:0000256" key="6">
    <source>
        <dbReference type="ARBA" id="ARBA00023136"/>
    </source>
</evidence>
<dbReference type="RefSeq" id="WP_110484154.1">
    <property type="nucleotide sequence ID" value="NZ_QJVC01000003.1"/>
</dbReference>
<comment type="similarity">
    <text evidence="7">Belongs to the binding-protein-dependent transport system permease family.</text>
</comment>
<evidence type="ECO:0000256" key="7">
    <source>
        <dbReference type="RuleBase" id="RU363032"/>
    </source>
</evidence>
<keyword evidence="5 7" id="KW-1133">Transmembrane helix</keyword>
<dbReference type="PANTHER" id="PTHR43744:SF13">
    <property type="entry name" value="SN-GLYCEROL-3-PHOSPHATE TRANSPORT INTEGRAL MEMBRANE PROTEIN ABC TRANSPORTER UGPE-RELATED"/>
    <property type="match status" value="1"/>
</dbReference>
<evidence type="ECO:0000256" key="3">
    <source>
        <dbReference type="ARBA" id="ARBA00022475"/>
    </source>
</evidence>
<feature type="domain" description="ABC transmembrane type-1" evidence="8">
    <location>
        <begin position="83"/>
        <end position="273"/>
    </location>
</feature>
<protein>
    <submittedName>
        <fullName evidence="9">Glycerol-3-phosphate ABC transporter permease</fullName>
    </submittedName>
</protein>
<comment type="subcellular location">
    <subcellularLocation>
        <location evidence="1 7">Cell membrane</location>
        <topology evidence="1 7">Multi-pass membrane protein</topology>
    </subcellularLocation>
</comment>
<feature type="transmembrane region" description="Helical" evidence="7">
    <location>
        <begin position="148"/>
        <end position="168"/>
    </location>
</feature>
<dbReference type="PANTHER" id="PTHR43744">
    <property type="entry name" value="ABC TRANSPORTER PERMEASE PROTEIN MG189-RELATED-RELATED"/>
    <property type="match status" value="1"/>
</dbReference>
<feature type="transmembrane region" description="Helical" evidence="7">
    <location>
        <begin position="252"/>
        <end position="273"/>
    </location>
</feature>
<dbReference type="GO" id="GO:0055085">
    <property type="term" value="P:transmembrane transport"/>
    <property type="evidence" value="ECO:0007669"/>
    <property type="project" value="InterPro"/>
</dbReference>
<feature type="transmembrane region" description="Helical" evidence="7">
    <location>
        <begin position="194"/>
        <end position="215"/>
    </location>
</feature>
<evidence type="ECO:0000259" key="8">
    <source>
        <dbReference type="PROSITE" id="PS50928"/>
    </source>
</evidence>
<dbReference type="OrthoDB" id="3524874at2"/>
<dbReference type="EMBL" id="QJVC01000003">
    <property type="protein sequence ID" value="PYI39249.1"/>
    <property type="molecule type" value="Genomic_DNA"/>
</dbReference>
<dbReference type="CDD" id="cd06261">
    <property type="entry name" value="TM_PBP2"/>
    <property type="match status" value="1"/>
</dbReference>